<keyword evidence="3 9" id="KW-0378">Hydrolase</keyword>
<dbReference type="Gene3D" id="3.40.50.1820">
    <property type="entry name" value="alpha/beta hydrolase"/>
    <property type="match status" value="1"/>
</dbReference>
<dbReference type="InterPro" id="IPR029058">
    <property type="entry name" value="AB_hydrolase_fold"/>
</dbReference>
<dbReference type="InterPro" id="IPR051543">
    <property type="entry name" value="Serine_Peptidase_S9A"/>
</dbReference>
<dbReference type="AlphaFoldDB" id="A0AAE3XLV3"/>
<organism evidence="9 10">
    <name type="scientific">Aureibacter tunicatorum</name>
    <dbReference type="NCBI Taxonomy" id="866807"/>
    <lineage>
        <taxon>Bacteria</taxon>
        <taxon>Pseudomonadati</taxon>
        <taxon>Bacteroidota</taxon>
        <taxon>Cytophagia</taxon>
        <taxon>Cytophagales</taxon>
        <taxon>Persicobacteraceae</taxon>
        <taxon>Aureibacter</taxon>
    </lineage>
</organism>
<comment type="function">
    <text evidence="5">Cleaves peptide bonds on the C-terminal side of prolyl residues within peptides that are up to approximately 30 amino acids long. Has an absolute requirement for an X-Pro bond in the trans configuration immediately preceding the Pro-Y scissible bond.</text>
</comment>
<dbReference type="SUPFAM" id="SSF53474">
    <property type="entry name" value="alpha/beta-Hydrolases"/>
    <property type="match status" value="1"/>
</dbReference>
<evidence type="ECO:0000256" key="1">
    <source>
        <dbReference type="ARBA" id="ARBA00005228"/>
    </source>
</evidence>
<dbReference type="PROSITE" id="PS51257">
    <property type="entry name" value="PROKAR_LIPOPROTEIN"/>
    <property type="match status" value="1"/>
</dbReference>
<evidence type="ECO:0000259" key="7">
    <source>
        <dbReference type="Pfam" id="PF00326"/>
    </source>
</evidence>
<dbReference type="Proteomes" id="UP001185092">
    <property type="component" value="Unassembled WGS sequence"/>
</dbReference>
<dbReference type="Pfam" id="PF02897">
    <property type="entry name" value="Peptidase_S9_N"/>
    <property type="match status" value="1"/>
</dbReference>
<dbReference type="RefSeq" id="WP_309938326.1">
    <property type="nucleotide sequence ID" value="NZ_AP025305.1"/>
</dbReference>
<protein>
    <recommendedName>
        <fullName evidence="6">Proline-specific endopeptidase</fullName>
    </recommendedName>
</protein>
<keyword evidence="2" id="KW-0645">Protease</keyword>
<dbReference type="PRINTS" id="PR00862">
    <property type="entry name" value="PROLIGOPTASE"/>
</dbReference>
<name>A0AAE3XLV3_9BACT</name>
<proteinExistence type="inferred from homology"/>
<dbReference type="FunFam" id="3.40.50.1820:FF:000005">
    <property type="entry name" value="Prolyl endopeptidase"/>
    <property type="match status" value="1"/>
</dbReference>
<evidence type="ECO:0000256" key="6">
    <source>
        <dbReference type="ARBA" id="ARBA00081187"/>
    </source>
</evidence>
<keyword evidence="10" id="KW-1185">Reference proteome</keyword>
<dbReference type="InterPro" id="IPR001375">
    <property type="entry name" value="Peptidase_S9_cat"/>
</dbReference>
<dbReference type="InterPro" id="IPR023302">
    <property type="entry name" value="Pept_S9A_N"/>
</dbReference>
<dbReference type="EMBL" id="JAVDQD010000002">
    <property type="protein sequence ID" value="MDR6238822.1"/>
    <property type="molecule type" value="Genomic_DNA"/>
</dbReference>
<dbReference type="Pfam" id="PF00326">
    <property type="entry name" value="Peptidase_S9"/>
    <property type="match status" value="1"/>
</dbReference>
<feature type="domain" description="Peptidase S9 prolyl oligopeptidase catalytic" evidence="7">
    <location>
        <begin position="500"/>
        <end position="714"/>
    </location>
</feature>
<gene>
    <name evidence="9" type="ORF">HNQ88_001859</name>
</gene>
<evidence type="ECO:0000259" key="8">
    <source>
        <dbReference type="Pfam" id="PF02897"/>
    </source>
</evidence>
<evidence type="ECO:0000256" key="4">
    <source>
        <dbReference type="ARBA" id="ARBA00022825"/>
    </source>
</evidence>
<keyword evidence="4" id="KW-0720">Serine protease</keyword>
<evidence type="ECO:0000313" key="10">
    <source>
        <dbReference type="Proteomes" id="UP001185092"/>
    </source>
</evidence>
<dbReference type="Gene3D" id="2.130.10.120">
    <property type="entry name" value="Prolyl oligopeptidase, N-terminal domain"/>
    <property type="match status" value="1"/>
</dbReference>
<dbReference type="GO" id="GO:0006508">
    <property type="term" value="P:proteolysis"/>
    <property type="evidence" value="ECO:0007669"/>
    <property type="project" value="UniProtKB-KW"/>
</dbReference>
<feature type="domain" description="Peptidase S9A N-terminal" evidence="8">
    <location>
        <begin position="42"/>
        <end position="440"/>
    </location>
</feature>
<comment type="caution">
    <text evidence="9">The sequence shown here is derived from an EMBL/GenBank/DDBJ whole genome shotgun (WGS) entry which is preliminary data.</text>
</comment>
<evidence type="ECO:0000256" key="3">
    <source>
        <dbReference type="ARBA" id="ARBA00022801"/>
    </source>
</evidence>
<dbReference type="InterPro" id="IPR002470">
    <property type="entry name" value="Peptidase_S9A"/>
</dbReference>
<dbReference type="GO" id="GO:0004252">
    <property type="term" value="F:serine-type endopeptidase activity"/>
    <property type="evidence" value="ECO:0007669"/>
    <property type="project" value="InterPro"/>
</dbReference>
<sequence length="716" mass="82459">MKKYFYSLNFLIFATGALFLSSCNDEKSSKRKARASLSIEAPDAAKSPKELEAHGHVRVDEYYWLNQREDEKVLSYLRAENDYADKVMKHTDEFQTELFEEIKGRIKQTDMSVPYQYKGYYYYTRYEDQKEYPIYCRKKGSLDGQEEVIFNVNDLAEGYAYYNLGTYEIGPKDKIVAYSEDTVSRRIYSIKFKDLKTGEILKDEIPNTSGGITWAMDGKTVFYSVKDDALRSYKIFRHKIGTDVSDDVMVFHEADETFGTYIYRTKSDKYLVIGSHSTMTSEQRVLEADNPEGEFRIIQPRTRGLEYGINHYGDKFYIVTNHEAKNFKVMQAPENKTSVENWTDLIPHREDVFIENIEIFKNYLVLIERKNGLTNLRVKSWDGKLDYDLEFNDPAYLAYSNVNLDFDTDVLRYYYTSLTTPGSIYDFNMNTKEQELLKQQEVLGGKFSVENYVSERVYITARDGKKIPASIVYRKGIKKDGKNPLLLYGYGSYGASMDPYFSSSRLSLLDRGFVYVLAHIRGGQELGRNWYEDGKLMNKKNTFTDFIDCAEYLVSEKYTSNDKIAAMGGSAGGLLMGAVVNMRPDLFKAVVAHVPFVDVVTTMLDESIPLTTGEYDEWGNPNDKEYYEYMLSYSPYDNVKKADYPAMLVTTGLHDSQVQYWEPAKWVAKLRDNHTGSAPIILKTNMETGHGGASGRFESYKETALEYAFLIDQLSE</sequence>
<accession>A0AAE3XLV3</accession>
<dbReference type="SUPFAM" id="SSF50993">
    <property type="entry name" value="Peptidase/esterase 'gauge' domain"/>
    <property type="match status" value="1"/>
</dbReference>
<evidence type="ECO:0000256" key="5">
    <source>
        <dbReference type="ARBA" id="ARBA00060121"/>
    </source>
</evidence>
<evidence type="ECO:0000256" key="2">
    <source>
        <dbReference type="ARBA" id="ARBA00022670"/>
    </source>
</evidence>
<dbReference type="PANTHER" id="PTHR11757">
    <property type="entry name" value="PROTEASE FAMILY S9A OLIGOPEPTIDASE"/>
    <property type="match status" value="1"/>
</dbReference>
<dbReference type="PANTHER" id="PTHR11757:SF19">
    <property type="entry name" value="PROLYL ENDOPEPTIDASE-LIKE"/>
    <property type="match status" value="1"/>
</dbReference>
<comment type="similarity">
    <text evidence="1">Belongs to the peptidase S9A family.</text>
</comment>
<reference evidence="9" key="1">
    <citation type="submission" date="2023-07" db="EMBL/GenBank/DDBJ databases">
        <title>Genomic Encyclopedia of Type Strains, Phase IV (KMG-IV): sequencing the most valuable type-strain genomes for metagenomic binning, comparative biology and taxonomic classification.</title>
        <authorList>
            <person name="Goeker M."/>
        </authorList>
    </citation>
    <scope>NUCLEOTIDE SEQUENCE</scope>
    <source>
        <strain evidence="9">DSM 26174</strain>
    </source>
</reference>
<evidence type="ECO:0000313" key="9">
    <source>
        <dbReference type="EMBL" id="MDR6238822.1"/>
    </source>
</evidence>